<feature type="domain" description="HTH araC/xylS-type" evidence="5">
    <location>
        <begin position="152"/>
        <end position="250"/>
    </location>
</feature>
<comment type="caution">
    <text evidence="7">The sequence shown here is derived from an EMBL/GenBank/DDBJ whole genome shotgun (WGS) entry which is preliminary data.</text>
</comment>
<keyword evidence="2" id="KW-0238">DNA-binding</keyword>
<dbReference type="RefSeq" id="WP_377916044.1">
    <property type="nucleotide sequence ID" value="NZ_JBHRZT010000052.1"/>
</dbReference>
<keyword evidence="4" id="KW-0597">Phosphoprotein</keyword>
<dbReference type="InterPro" id="IPR018060">
    <property type="entry name" value="HTH_AraC"/>
</dbReference>
<protein>
    <submittedName>
        <fullName evidence="7">Helix-turn-helix domain-containing protein</fullName>
    </submittedName>
</protein>
<dbReference type="InterPro" id="IPR001789">
    <property type="entry name" value="Sig_transdc_resp-reg_receiver"/>
</dbReference>
<keyword evidence="3" id="KW-0804">Transcription</keyword>
<evidence type="ECO:0000256" key="2">
    <source>
        <dbReference type="ARBA" id="ARBA00023125"/>
    </source>
</evidence>
<proteinExistence type="predicted"/>
<evidence type="ECO:0000256" key="3">
    <source>
        <dbReference type="ARBA" id="ARBA00023163"/>
    </source>
</evidence>
<evidence type="ECO:0000313" key="7">
    <source>
        <dbReference type="EMBL" id="MFC3884524.1"/>
    </source>
</evidence>
<dbReference type="PROSITE" id="PS50110">
    <property type="entry name" value="RESPONSE_REGULATORY"/>
    <property type="match status" value="1"/>
</dbReference>
<dbReference type="InterPro" id="IPR020449">
    <property type="entry name" value="Tscrpt_reg_AraC-type_HTH"/>
</dbReference>
<dbReference type="PROSITE" id="PS00041">
    <property type="entry name" value="HTH_ARAC_FAMILY_1"/>
    <property type="match status" value="1"/>
</dbReference>
<keyword evidence="1" id="KW-0805">Transcription regulation</keyword>
<accession>A0ABV8B572</accession>
<keyword evidence="8" id="KW-1185">Reference proteome</keyword>
<dbReference type="InterPro" id="IPR018062">
    <property type="entry name" value="HTH_AraC-typ_CS"/>
</dbReference>
<evidence type="ECO:0000259" key="5">
    <source>
        <dbReference type="PROSITE" id="PS01124"/>
    </source>
</evidence>
<dbReference type="PANTHER" id="PTHR43280">
    <property type="entry name" value="ARAC-FAMILY TRANSCRIPTIONAL REGULATOR"/>
    <property type="match status" value="1"/>
</dbReference>
<evidence type="ECO:0000313" key="8">
    <source>
        <dbReference type="Proteomes" id="UP001595752"/>
    </source>
</evidence>
<evidence type="ECO:0000256" key="4">
    <source>
        <dbReference type="PROSITE-ProRule" id="PRU00169"/>
    </source>
</evidence>
<reference evidence="8" key="1">
    <citation type="journal article" date="2019" name="Int. J. Syst. Evol. Microbiol.">
        <title>The Global Catalogue of Microorganisms (GCM) 10K type strain sequencing project: providing services to taxonomists for standard genome sequencing and annotation.</title>
        <authorList>
            <consortium name="The Broad Institute Genomics Platform"/>
            <consortium name="The Broad Institute Genome Sequencing Center for Infectious Disease"/>
            <person name="Wu L."/>
            <person name="Ma J."/>
        </authorList>
    </citation>
    <scope>NUCLEOTIDE SEQUENCE [LARGE SCALE GENOMIC DNA]</scope>
    <source>
        <strain evidence="8">CCUG 61889</strain>
    </source>
</reference>
<gene>
    <name evidence="7" type="ORF">ACFOU2_13825</name>
</gene>
<dbReference type="Pfam" id="PF12833">
    <property type="entry name" value="HTH_18"/>
    <property type="match status" value="1"/>
</dbReference>
<dbReference type="EMBL" id="JBHRZT010000052">
    <property type="protein sequence ID" value="MFC3884524.1"/>
    <property type="molecule type" value="Genomic_DNA"/>
</dbReference>
<dbReference type="SMART" id="SM00448">
    <property type="entry name" value="REC"/>
    <property type="match status" value="1"/>
</dbReference>
<dbReference type="SUPFAM" id="SSF52172">
    <property type="entry name" value="CheY-like"/>
    <property type="match status" value="1"/>
</dbReference>
<evidence type="ECO:0000259" key="6">
    <source>
        <dbReference type="PROSITE" id="PS50110"/>
    </source>
</evidence>
<dbReference type="Proteomes" id="UP001595752">
    <property type="component" value="Unassembled WGS sequence"/>
</dbReference>
<feature type="modified residue" description="4-aspartylphosphate" evidence="4">
    <location>
        <position position="55"/>
    </location>
</feature>
<feature type="domain" description="Response regulatory" evidence="6">
    <location>
        <begin position="3"/>
        <end position="120"/>
    </location>
</feature>
<dbReference type="InterPro" id="IPR009057">
    <property type="entry name" value="Homeodomain-like_sf"/>
</dbReference>
<name>A0ABV8B572_9BACI</name>
<dbReference type="SMART" id="SM00342">
    <property type="entry name" value="HTH_ARAC"/>
    <property type="match status" value="1"/>
</dbReference>
<organism evidence="7 8">
    <name type="scientific">Bacillus songklensis</name>
    <dbReference type="NCBI Taxonomy" id="1069116"/>
    <lineage>
        <taxon>Bacteria</taxon>
        <taxon>Bacillati</taxon>
        <taxon>Bacillota</taxon>
        <taxon>Bacilli</taxon>
        <taxon>Bacillales</taxon>
        <taxon>Bacillaceae</taxon>
        <taxon>Bacillus</taxon>
    </lineage>
</organism>
<evidence type="ECO:0000256" key="1">
    <source>
        <dbReference type="ARBA" id="ARBA00023015"/>
    </source>
</evidence>
<dbReference type="Gene3D" id="3.40.50.2300">
    <property type="match status" value="1"/>
</dbReference>
<dbReference type="SUPFAM" id="SSF46689">
    <property type="entry name" value="Homeodomain-like"/>
    <property type="match status" value="2"/>
</dbReference>
<dbReference type="Pfam" id="PF00072">
    <property type="entry name" value="Response_reg"/>
    <property type="match status" value="1"/>
</dbReference>
<dbReference type="PRINTS" id="PR00032">
    <property type="entry name" value="HTHARAC"/>
</dbReference>
<dbReference type="InterPro" id="IPR011006">
    <property type="entry name" value="CheY-like_superfamily"/>
</dbReference>
<dbReference type="PANTHER" id="PTHR43280:SF28">
    <property type="entry name" value="HTH-TYPE TRANSCRIPTIONAL ACTIVATOR RHAS"/>
    <property type="match status" value="1"/>
</dbReference>
<dbReference type="Gene3D" id="1.10.10.60">
    <property type="entry name" value="Homeodomain-like"/>
    <property type="match status" value="2"/>
</dbReference>
<sequence>MDDILIVDDDVENRQVMRSILKDSPYQNFSIWEADTAEKGLTLLKNKQPVVLLTDLSLPDMDGIEFGKKALQSHPNTHVVVVTHLQMFQTVQASINAGFSAYLLKPIVKSELIQTFKRLITAQQLHQTAPILKNQKGSSEKALEADLGNPIETAMNYIKLKYHEPITLKEVANFVYLSPSHFSRMFKEETGVTFVEFLADYRLEKSKNLLKMTSLPIEVIASHTGFSSAAYFSTTFKRKEGQTPSEYRSMLSNLTKWPDRG</sequence>
<dbReference type="PROSITE" id="PS01124">
    <property type="entry name" value="HTH_ARAC_FAMILY_2"/>
    <property type="match status" value="1"/>
</dbReference>